<dbReference type="AlphaFoldDB" id="A0AAV5SZY6"/>
<evidence type="ECO:0000313" key="1">
    <source>
        <dbReference type="EMBL" id="GMS88282.1"/>
    </source>
</evidence>
<protein>
    <submittedName>
        <fullName evidence="1">Uncharacterized protein</fullName>
    </submittedName>
</protein>
<feature type="non-terminal residue" evidence="1">
    <location>
        <position position="1"/>
    </location>
</feature>
<organism evidence="1 2">
    <name type="scientific">Pristionchus entomophagus</name>
    <dbReference type="NCBI Taxonomy" id="358040"/>
    <lineage>
        <taxon>Eukaryota</taxon>
        <taxon>Metazoa</taxon>
        <taxon>Ecdysozoa</taxon>
        <taxon>Nematoda</taxon>
        <taxon>Chromadorea</taxon>
        <taxon>Rhabditida</taxon>
        <taxon>Rhabditina</taxon>
        <taxon>Diplogasteromorpha</taxon>
        <taxon>Diplogasteroidea</taxon>
        <taxon>Neodiplogasteridae</taxon>
        <taxon>Pristionchus</taxon>
    </lineage>
</organism>
<accession>A0AAV5SZY6</accession>
<dbReference type="EMBL" id="BTSX01000003">
    <property type="protein sequence ID" value="GMS88282.1"/>
    <property type="molecule type" value="Genomic_DNA"/>
</dbReference>
<feature type="non-terminal residue" evidence="1">
    <location>
        <position position="67"/>
    </location>
</feature>
<comment type="caution">
    <text evidence="1">The sequence shown here is derived from an EMBL/GenBank/DDBJ whole genome shotgun (WGS) entry which is preliminary data.</text>
</comment>
<evidence type="ECO:0000313" key="2">
    <source>
        <dbReference type="Proteomes" id="UP001432027"/>
    </source>
</evidence>
<keyword evidence="2" id="KW-1185">Reference proteome</keyword>
<name>A0AAV5SZY6_9BILA</name>
<proteinExistence type="predicted"/>
<gene>
    <name evidence="1" type="ORF">PENTCL1PPCAC_10457</name>
</gene>
<reference evidence="1" key="1">
    <citation type="submission" date="2023-10" db="EMBL/GenBank/DDBJ databases">
        <title>Genome assembly of Pristionchus species.</title>
        <authorList>
            <person name="Yoshida K."/>
            <person name="Sommer R.J."/>
        </authorList>
    </citation>
    <scope>NUCLEOTIDE SEQUENCE</scope>
    <source>
        <strain evidence="1">RS0144</strain>
    </source>
</reference>
<dbReference type="Proteomes" id="UP001432027">
    <property type="component" value="Unassembled WGS sequence"/>
</dbReference>
<sequence length="67" mass="7706">APEDRLARLDKDQWQHWMGTCGRRHVIDYSDDDMPNNENRTGTWMFRVENGDTGMICGAALITSVHL</sequence>